<reference evidence="1 2" key="1">
    <citation type="journal article" date="2020" name="ISME J.">
        <title>Comparative genomics reveals insights into cyanobacterial evolution and habitat adaptation.</title>
        <authorList>
            <person name="Chen M.Y."/>
            <person name="Teng W.K."/>
            <person name="Zhao L."/>
            <person name="Hu C.X."/>
            <person name="Zhou Y.K."/>
            <person name="Han B.P."/>
            <person name="Song L.R."/>
            <person name="Shu W.S."/>
        </authorList>
    </citation>
    <scope>NUCLEOTIDE SEQUENCE [LARGE SCALE GENOMIC DNA]</scope>
    <source>
        <strain evidence="1 2">FACHB-362</strain>
    </source>
</reference>
<dbReference type="EMBL" id="JACJTQ010000048">
    <property type="protein sequence ID" value="MBD2694431.1"/>
    <property type="molecule type" value="Genomic_DNA"/>
</dbReference>
<proteinExistence type="predicted"/>
<dbReference type="RefSeq" id="WP_190908597.1">
    <property type="nucleotide sequence ID" value="NZ_JACJTQ010000048.1"/>
</dbReference>
<evidence type="ECO:0000313" key="2">
    <source>
        <dbReference type="Proteomes" id="UP000660381"/>
    </source>
</evidence>
<accession>A0ABR8J7T8</accession>
<sequence>MAERYFVGKGKVLLATINSLGVTTGYEWLGNCPSLVLNTEETRIEHKESWTGNNLTDSIVGTGKSATASFTIDEYTKENLEKFLFGSTTSIASATVTAESLVGYPGKYSPLARMNLTSFTSLTNVGATTTYVNGTDYRVDLAAGLIYVIPGGAITEGLALKANYAAGSSEQISAFTRKPKYYSLMFAGLNQAEDEKPVIVEAYRFRPSPIGSIELITDEFGNLEIEGMLAYDSTRDSTTVDGGFFRIRQTQQA</sequence>
<name>A0ABR8J7T8_9NOST</name>
<dbReference type="InterPro" id="IPR016893">
    <property type="entry name" value="UCP028589"/>
</dbReference>
<dbReference type="PIRSF" id="PIRSF028589">
    <property type="entry name" value="UCP028589"/>
    <property type="match status" value="1"/>
</dbReference>
<comment type="caution">
    <text evidence="1">The sequence shown here is derived from an EMBL/GenBank/DDBJ whole genome shotgun (WGS) entry which is preliminary data.</text>
</comment>
<evidence type="ECO:0000313" key="1">
    <source>
        <dbReference type="EMBL" id="MBD2694431.1"/>
    </source>
</evidence>
<keyword evidence="2" id="KW-1185">Reference proteome</keyword>
<protein>
    <submittedName>
        <fullName evidence="1">Uncharacterized protein</fullName>
    </submittedName>
</protein>
<gene>
    <name evidence="1" type="ORF">H6G68_22250</name>
</gene>
<organism evidence="1 2">
    <name type="scientific">Anabaena catenula FACHB-362</name>
    <dbReference type="NCBI Taxonomy" id="2692877"/>
    <lineage>
        <taxon>Bacteria</taxon>
        <taxon>Bacillati</taxon>
        <taxon>Cyanobacteriota</taxon>
        <taxon>Cyanophyceae</taxon>
        <taxon>Nostocales</taxon>
        <taxon>Nostocaceae</taxon>
        <taxon>Anabaena</taxon>
    </lineage>
</organism>
<dbReference type="Proteomes" id="UP000660381">
    <property type="component" value="Unassembled WGS sequence"/>
</dbReference>